<dbReference type="Proteomes" id="UP000637002">
    <property type="component" value="Unassembled WGS sequence"/>
</dbReference>
<dbReference type="Pfam" id="PF13508">
    <property type="entry name" value="Acetyltransf_7"/>
    <property type="match status" value="1"/>
</dbReference>
<dbReference type="PROSITE" id="PS51186">
    <property type="entry name" value="GNAT"/>
    <property type="match status" value="1"/>
</dbReference>
<evidence type="ECO:0000313" key="2">
    <source>
        <dbReference type="EMBL" id="GGC63670.1"/>
    </source>
</evidence>
<dbReference type="EMBL" id="BMGG01000004">
    <property type="protein sequence ID" value="GGC63670.1"/>
    <property type="molecule type" value="Genomic_DNA"/>
</dbReference>
<organism evidence="2 3">
    <name type="scientific">Chelatococcus reniformis</name>
    <dbReference type="NCBI Taxonomy" id="1494448"/>
    <lineage>
        <taxon>Bacteria</taxon>
        <taxon>Pseudomonadati</taxon>
        <taxon>Pseudomonadota</taxon>
        <taxon>Alphaproteobacteria</taxon>
        <taxon>Hyphomicrobiales</taxon>
        <taxon>Chelatococcaceae</taxon>
        <taxon>Chelatococcus</taxon>
    </lineage>
</organism>
<evidence type="ECO:0000259" key="1">
    <source>
        <dbReference type="PROSITE" id="PS51186"/>
    </source>
</evidence>
<gene>
    <name evidence="2" type="ORF">GCM10010994_22800</name>
</gene>
<reference evidence="2" key="1">
    <citation type="journal article" date="2014" name="Int. J. Syst. Evol. Microbiol.">
        <title>Complete genome sequence of Corynebacterium casei LMG S-19264T (=DSM 44701T), isolated from a smear-ripened cheese.</title>
        <authorList>
            <consortium name="US DOE Joint Genome Institute (JGI-PGF)"/>
            <person name="Walter F."/>
            <person name="Albersmeier A."/>
            <person name="Kalinowski J."/>
            <person name="Ruckert C."/>
        </authorList>
    </citation>
    <scope>NUCLEOTIDE SEQUENCE</scope>
    <source>
        <strain evidence="2">CGMCC 1.12919</strain>
    </source>
</reference>
<reference evidence="2" key="2">
    <citation type="submission" date="2020-09" db="EMBL/GenBank/DDBJ databases">
        <authorList>
            <person name="Sun Q."/>
            <person name="Zhou Y."/>
        </authorList>
    </citation>
    <scope>NUCLEOTIDE SEQUENCE</scope>
    <source>
        <strain evidence="2">CGMCC 1.12919</strain>
    </source>
</reference>
<feature type="domain" description="N-acetyltransferase" evidence="1">
    <location>
        <begin position="2"/>
        <end position="148"/>
    </location>
</feature>
<comment type="caution">
    <text evidence="2">The sequence shown here is derived from an EMBL/GenBank/DDBJ whole genome shotgun (WGS) entry which is preliminary data.</text>
</comment>
<evidence type="ECO:0000313" key="3">
    <source>
        <dbReference type="Proteomes" id="UP000637002"/>
    </source>
</evidence>
<proteinExistence type="predicted"/>
<protein>
    <submittedName>
        <fullName evidence="2">GCN5 family N-acetyltransferase</fullName>
    </submittedName>
</protein>
<dbReference type="GO" id="GO:0016747">
    <property type="term" value="F:acyltransferase activity, transferring groups other than amino-acyl groups"/>
    <property type="evidence" value="ECO:0007669"/>
    <property type="project" value="InterPro"/>
</dbReference>
<dbReference type="RefSeq" id="WP_188609299.1">
    <property type="nucleotide sequence ID" value="NZ_BMGG01000004.1"/>
</dbReference>
<dbReference type="InterPro" id="IPR016181">
    <property type="entry name" value="Acyl_CoA_acyltransferase"/>
</dbReference>
<accession>A0A916U7N3</accession>
<dbReference type="CDD" id="cd04301">
    <property type="entry name" value="NAT_SF"/>
    <property type="match status" value="1"/>
</dbReference>
<dbReference type="SUPFAM" id="SSF55729">
    <property type="entry name" value="Acyl-CoA N-acyltransferases (Nat)"/>
    <property type="match status" value="1"/>
</dbReference>
<dbReference type="InterPro" id="IPR000182">
    <property type="entry name" value="GNAT_dom"/>
</dbReference>
<name>A0A916U7N3_9HYPH</name>
<dbReference type="Gene3D" id="3.40.630.30">
    <property type="match status" value="1"/>
</dbReference>
<sequence>MMSIADETLFEAAAREALLDRAMGADRFGKASERLREDRLPAAGLSLVARESGPAGSRLVGTVRLWHVAAGPARPALLLGPLAVEPGRQGDGIGSGLMREALRRAVASGHAAVLLVGDAPYYERFGFSAAPTAALWMPGPYAPERLLACELVAGALDGARGLISATGARAPMPELAQLVAAAREAEPELARAA</sequence>
<dbReference type="AlphaFoldDB" id="A0A916U7N3"/>
<keyword evidence="3" id="KW-1185">Reference proteome</keyword>